<dbReference type="GO" id="GO:0050567">
    <property type="term" value="F:glutaminyl-tRNA synthase (glutamine-hydrolyzing) activity"/>
    <property type="evidence" value="ECO:0007669"/>
    <property type="project" value="UniProtKB-UniRule"/>
</dbReference>
<dbReference type="AlphaFoldDB" id="A0A9D0ZS63"/>
<sequence length="485" mass="55000">MNYKVMIGLEMHCEISKTKTKVFSSAKNSFSETPNCNVRPVDMAFPGTLPVVNKEAVKMALMASMILGCSQPEYLYFERKNYYYPDLPKGFQITQETKPAPVGSYGKLIYECKGEKKVVRINNLHLEEDAASSDHYTSCSRINYNRAGVPLLELVTEPDFRSADEAVAFLEEMRSIYQYAGISEADSKKGQVRCDVNVSIMDKDLDDSNPDNWGTKVEIKNVNSFSGVRDAINYEIQRQIDLKEDGKYDEMPQQTRRWDEESASTIFMRGKVDAIDYKYFVEPNIPKFKISKEWLEEIRKSIPMLAHERKDMYMKEYGISEYDASILVKEKPVADFFEETLKLGANPKSASNWITTNLLGNLNKMEITIEECKLTPSHLAELIKMVEDGEISSQQAKGVFTGSLESGKSPKDIASEKGLKQITDTGEIERIVNEVLDENPDIIEQYKNGKVAMVNYLVGQVMKKTHGTANPSLARDVMAKEIEKR</sequence>
<dbReference type="PROSITE" id="PS01234">
    <property type="entry name" value="GATB"/>
    <property type="match status" value="1"/>
</dbReference>
<dbReference type="EMBL" id="DVFV01000128">
    <property type="protein sequence ID" value="HIQ91446.1"/>
    <property type="molecule type" value="Genomic_DNA"/>
</dbReference>
<dbReference type="InterPro" id="IPR004413">
    <property type="entry name" value="GatB"/>
</dbReference>
<keyword evidence="5 10" id="KW-0067">ATP-binding</keyword>
<accession>A0A9D0ZS63</accession>
<dbReference type="InterPro" id="IPR018027">
    <property type="entry name" value="Asn/Gln_amidotransferase"/>
</dbReference>
<proteinExistence type="inferred from homology"/>
<comment type="similarity">
    <text evidence="1 10">Belongs to the GatB/GatE family. GatB subfamily.</text>
</comment>
<dbReference type="InterPro" id="IPR017958">
    <property type="entry name" value="Gln-tRNA_amidoTrfase_suB_CS"/>
</dbReference>
<dbReference type="FunFam" id="1.10.10.410:FF:000001">
    <property type="entry name" value="Aspartyl/glutamyl-tRNA(Asn/Gln) amidotransferase subunit B"/>
    <property type="match status" value="1"/>
</dbReference>
<organism evidence="12 13">
    <name type="scientific">Candidatus Coprosoma intestinipullorum</name>
    <dbReference type="NCBI Taxonomy" id="2840752"/>
    <lineage>
        <taxon>Bacteria</taxon>
        <taxon>Bacillati</taxon>
        <taxon>Bacillota</taxon>
        <taxon>Bacillota incertae sedis</taxon>
        <taxon>Candidatus Coprosoma</taxon>
    </lineage>
</organism>
<dbReference type="Gene3D" id="1.10.10.410">
    <property type="match status" value="1"/>
</dbReference>
<evidence type="ECO:0000256" key="3">
    <source>
        <dbReference type="ARBA" id="ARBA00022598"/>
    </source>
</evidence>
<reference evidence="12" key="1">
    <citation type="submission" date="2020-10" db="EMBL/GenBank/DDBJ databases">
        <authorList>
            <person name="Gilroy R."/>
        </authorList>
    </citation>
    <scope>NUCLEOTIDE SEQUENCE</scope>
    <source>
        <strain evidence="12">CHK147-3167</strain>
    </source>
</reference>
<dbReference type="Proteomes" id="UP000886786">
    <property type="component" value="Unassembled WGS sequence"/>
</dbReference>
<dbReference type="NCBIfam" id="NF004014">
    <property type="entry name" value="PRK05477.1-4"/>
    <property type="match status" value="1"/>
</dbReference>
<evidence type="ECO:0000256" key="10">
    <source>
        <dbReference type="HAMAP-Rule" id="MF_00121"/>
    </source>
</evidence>
<evidence type="ECO:0000259" key="11">
    <source>
        <dbReference type="SMART" id="SM00845"/>
    </source>
</evidence>
<dbReference type="SUPFAM" id="SSF89095">
    <property type="entry name" value="GatB/YqeY motif"/>
    <property type="match status" value="1"/>
</dbReference>
<dbReference type="InterPro" id="IPR006075">
    <property type="entry name" value="Asn/Gln-tRNA_Trfase_suB/E_cat"/>
</dbReference>
<dbReference type="GO" id="GO:0070681">
    <property type="term" value="P:glutaminyl-tRNAGln biosynthesis via transamidation"/>
    <property type="evidence" value="ECO:0007669"/>
    <property type="project" value="TreeGrafter"/>
</dbReference>
<dbReference type="SUPFAM" id="SSF55931">
    <property type="entry name" value="Glutamine synthetase/guanido kinase"/>
    <property type="match status" value="1"/>
</dbReference>
<evidence type="ECO:0000256" key="8">
    <source>
        <dbReference type="ARBA" id="ARBA00047380"/>
    </source>
</evidence>
<dbReference type="EC" id="6.3.5.-" evidence="10"/>
<dbReference type="InterPro" id="IPR023168">
    <property type="entry name" value="GatB_Yqey_C_2"/>
</dbReference>
<dbReference type="NCBIfam" id="TIGR00133">
    <property type="entry name" value="gatB"/>
    <property type="match status" value="1"/>
</dbReference>
<dbReference type="InterPro" id="IPR014746">
    <property type="entry name" value="Gln_synth/guanido_kin_cat_dom"/>
</dbReference>
<dbReference type="GO" id="GO:0006412">
    <property type="term" value="P:translation"/>
    <property type="evidence" value="ECO:0007669"/>
    <property type="project" value="UniProtKB-UniRule"/>
</dbReference>
<keyword evidence="6 10" id="KW-0648">Protein biosynthesis</keyword>
<name>A0A9D0ZS63_9FIRM</name>
<dbReference type="GO" id="GO:0005524">
    <property type="term" value="F:ATP binding"/>
    <property type="evidence" value="ECO:0007669"/>
    <property type="project" value="UniProtKB-KW"/>
</dbReference>
<keyword evidence="3 10" id="KW-0436">Ligase</keyword>
<evidence type="ECO:0000256" key="6">
    <source>
        <dbReference type="ARBA" id="ARBA00022917"/>
    </source>
</evidence>
<protein>
    <recommendedName>
        <fullName evidence="10">Aspartyl/glutamyl-tRNA(Asn/Gln) amidotransferase subunit B</fullName>
        <shortName evidence="10">Asp/Glu-ADT subunit B</shortName>
        <ecNumber evidence="10">6.3.5.-</ecNumber>
    </recommendedName>
</protein>
<evidence type="ECO:0000256" key="9">
    <source>
        <dbReference type="ARBA" id="ARBA00047913"/>
    </source>
</evidence>
<comment type="function">
    <text evidence="7 10">Allows the formation of correctly charged Asn-tRNA(Asn) or Gln-tRNA(Gln) through the transamidation of misacylated Asp-tRNA(Asn) or Glu-tRNA(Gln) in organisms which lack either or both of asparaginyl-tRNA or glutaminyl-tRNA synthetases. The reaction takes place in the presence of glutamine and ATP through an activated phospho-Asp-tRNA(Asn) or phospho-Glu-tRNA(Gln).</text>
</comment>
<evidence type="ECO:0000313" key="12">
    <source>
        <dbReference type="EMBL" id="HIQ91446.1"/>
    </source>
</evidence>
<dbReference type="Gene3D" id="1.10.150.380">
    <property type="entry name" value="GatB domain, N-terminal subdomain"/>
    <property type="match status" value="1"/>
</dbReference>
<evidence type="ECO:0000256" key="1">
    <source>
        <dbReference type="ARBA" id="ARBA00005306"/>
    </source>
</evidence>
<comment type="subunit">
    <text evidence="2 10">Heterotrimer of A, B and C subunits.</text>
</comment>
<dbReference type="Pfam" id="PF02637">
    <property type="entry name" value="GatB_Yqey"/>
    <property type="match status" value="1"/>
</dbReference>
<keyword evidence="4 10" id="KW-0547">Nucleotide-binding</keyword>
<dbReference type="InterPro" id="IPR017959">
    <property type="entry name" value="Asn/Gln-tRNA_amidoTrfase_suB/E"/>
</dbReference>
<evidence type="ECO:0000256" key="5">
    <source>
        <dbReference type="ARBA" id="ARBA00022840"/>
    </source>
</evidence>
<reference evidence="12" key="2">
    <citation type="journal article" date="2021" name="PeerJ">
        <title>Extensive microbial diversity within the chicken gut microbiome revealed by metagenomics and culture.</title>
        <authorList>
            <person name="Gilroy R."/>
            <person name="Ravi A."/>
            <person name="Getino M."/>
            <person name="Pursley I."/>
            <person name="Horton D.L."/>
            <person name="Alikhan N.F."/>
            <person name="Baker D."/>
            <person name="Gharbi K."/>
            <person name="Hall N."/>
            <person name="Watson M."/>
            <person name="Adriaenssens E.M."/>
            <person name="Foster-Nyarko E."/>
            <person name="Jarju S."/>
            <person name="Secka A."/>
            <person name="Antonio M."/>
            <person name="Oren A."/>
            <person name="Chaudhuri R.R."/>
            <person name="La Ragione R."/>
            <person name="Hildebrand F."/>
            <person name="Pallen M.J."/>
        </authorList>
    </citation>
    <scope>NUCLEOTIDE SEQUENCE</scope>
    <source>
        <strain evidence="12">CHK147-3167</strain>
    </source>
</reference>
<comment type="catalytic activity">
    <reaction evidence="9 10">
        <text>L-glutamyl-tRNA(Gln) + L-glutamine + ATP + H2O = L-glutaminyl-tRNA(Gln) + L-glutamate + ADP + phosphate + H(+)</text>
        <dbReference type="Rhea" id="RHEA:17521"/>
        <dbReference type="Rhea" id="RHEA-COMP:9681"/>
        <dbReference type="Rhea" id="RHEA-COMP:9684"/>
        <dbReference type="ChEBI" id="CHEBI:15377"/>
        <dbReference type="ChEBI" id="CHEBI:15378"/>
        <dbReference type="ChEBI" id="CHEBI:29985"/>
        <dbReference type="ChEBI" id="CHEBI:30616"/>
        <dbReference type="ChEBI" id="CHEBI:43474"/>
        <dbReference type="ChEBI" id="CHEBI:58359"/>
        <dbReference type="ChEBI" id="CHEBI:78520"/>
        <dbReference type="ChEBI" id="CHEBI:78521"/>
        <dbReference type="ChEBI" id="CHEBI:456216"/>
    </reaction>
</comment>
<comment type="caution">
    <text evidence="12">The sequence shown here is derived from an EMBL/GenBank/DDBJ whole genome shotgun (WGS) entry which is preliminary data.</text>
</comment>
<dbReference type="PANTHER" id="PTHR11659:SF0">
    <property type="entry name" value="GLUTAMYL-TRNA(GLN) AMIDOTRANSFERASE SUBUNIT B, MITOCHONDRIAL"/>
    <property type="match status" value="1"/>
</dbReference>
<gene>
    <name evidence="10 12" type="primary">gatB</name>
    <name evidence="12" type="ORF">IAB27_07510</name>
</gene>
<feature type="domain" description="Asn/Gln amidotransferase" evidence="11">
    <location>
        <begin position="335"/>
        <end position="482"/>
    </location>
</feature>
<evidence type="ECO:0000256" key="4">
    <source>
        <dbReference type="ARBA" id="ARBA00022741"/>
    </source>
</evidence>
<dbReference type="HAMAP" id="MF_00121">
    <property type="entry name" value="GatB"/>
    <property type="match status" value="1"/>
</dbReference>
<dbReference type="Pfam" id="PF02934">
    <property type="entry name" value="GatB_N"/>
    <property type="match status" value="1"/>
</dbReference>
<dbReference type="NCBIfam" id="NF004012">
    <property type="entry name" value="PRK05477.1-2"/>
    <property type="match status" value="1"/>
</dbReference>
<dbReference type="InterPro" id="IPR003789">
    <property type="entry name" value="Asn/Gln_tRNA_amidoTrase-B-like"/>
</dbReference>
<evidence type="ECO:0000313" key="13">
    <source>
        <dbReference type="Proteomes" id="UP000886786"/>
    </source>
</evidence>
<dbReference type="SMART" id="SM00845">
    <property type="entry name" value="GatB_Yqey"/>
    <property type="match status" value="1"/>
</dbReference>
<evidence type="ECO:0000256" key="7">
    <source>
        <dbReference type="ARBA" id="ARBA00024799"/>
    </source>
</evidence>
<dbReference type="PANTHER" id="PTHR11659">
    <property type="entry name" value="GLUTAMYL-TRNA GLN AMIDOTRANSFERASE SUBUNIT B MITOCHONDRIAL AND PROKARYOTIC PET112-RELATED"/>
    <property type="match status" value="1"/>
</dbReference>
<evidence type="ECO:0000256" key="2">
    <source>
        <dbReference type="ARBA" id="ARBA00011123"/>
    </source>
</evidence>
<comment type="catalytic activity">
    <reaction evidence="8 10">
        <text>L-aspartyl-tRNA(Asn) + L-glutamine + ATP + H2O = L-asparaginyl-tRNA(Asn) + L-glutamate + ADP + phosphate + 2 H(+)</text>
        <dbReference type="Rhea" id="RHEA:14513"/>
        <dbReference type="Rhea" id="RHEA-COMP:9674"/>
        <dbReference type="Rhea" id="RHEA-COMP:9677"/>
        <dbReference type="ChEBI" id="CHEBI:15377"/>
        <dbReference type="ChEBI" id="CHEBI:15378"/>
        <dbReference type="ChEBI" id="CHEBI:29985"/>
        <dbReference type="ChEBI" id="CHEBI:30616"/>
        <dbReference type="ChEBI" id="CHEBI:43474"/>
        <dbReference type="ChEBI" id="CHEBI:58359"/>
        <dbReference type="ChEBI" id="CHEBI:78515"/>
        <dbReference type="ChEBI" id="CHEBI:78516"/>
        <dbReference type="ChEBI" id="CHEBI:456216"/>
    </reaction>
</comment>
<dbReference type="InterPro" id="IPR042114">
    <property type="entry name" value="GatB_C_1"/>
</dbReference>